<dbReference type="SUPFAM" id="SSF48452">
    <property type="entry name" value="TPR-like"/>
    <property type="match status" value="2"/>
</dbReference>
<dbReference type="InterPro" id="IPR019734">
    <property type="entry name" value="TPR_rpt"/>
</dbReference>
<comment type="caution">
    <text evidence="2">The sequence shown here is derived from an EMBL/GenBank/DDBJ whole genome shotgun (WGS) entry which is preliminary data.</text>
</comment>
<keyword evidence="1" id="KW-0802">TPR repeat</keyword>
<gene>
    <name evidence="2" type="ORF">LX73_0057</name>
</gene>
<sequence>MNYSITRIASVILAFGFFFGCTLLQKSSTSQSDKRTQKQLRKQIKQLDKQLSKSDSTASMLYQKGELLIKLAEKKEVGSRLSTYQQAHTTLMLSAQKYEQAYTNTDQNKASELLNVSWSNEHNKGVQITQDDSVLASDYYKRAGDHFHNATVIIPDSATSYKLGAQAYYHSQQPEKAIALLEEAQKQIDRPPIPVLEQLGYLYLQNDQPQKAVRIYQQAVSISDQNTNLIHGLSNAYIANKQHQQAIQLLESLVEQKSNNIIYKQSLATELYHIGSQQMDNLKKKQSKLTENNFNSVDSLFQRAHTLFNKLLEDNPQNINIKQQAAQFYLNSASVYQQVQSIATGDLASTVQKRMKEFLTESLPLYKALTEKHPKNKTFWRNLYQTYSYLGMKEEAQNIKSNF</sequence>
<keyword evidence="3" id="KW-1185">Reference proteome</keyword>
<dbReference type="PROSITE" id="PS50005">
    <property type="entry name" value="TPR"/>
    <property type="match status" value="1"/>
</dbReference>
<accession>A0A5D3YN56</accession>
<reference evidence="2 3" key="1">
    <citation type="submission" date="2019-07" db="EMBL/GenBank/DDBJ databases">
        <title>Genomic Encyclopedia of Archaeal and Bacterial Type Strains, Phase II (KMG-II): from individual species to whole genera.</title>
        <authorList>
            <person name="Goeker M."/>
        </authorList>
    </citation>
    <scope>NUCLEOTIDE SEQUENCE [LARGE SCALE GENOMIC DNA]</scope>
    <source>
        <strain evidence="2 3">DSM 21935</strain>
    </source>
</reference>
<protein>
    <submittedName>
        <fullName evidence="2">Tetratricopeptide repeat-containing protein</fullName>
    </submittedName>
</protein>
<name>A0A5D3YN56_9BACT</name>
<dbReference type="Proteomes" id="UP000324595">
    <property type="component" value="Unassembled WGS sequence"/>
</dbReference>
<evidence type="ECO:0000256" key="1">
    <source>
        <dbReference type="PROSITE-ProRule" id="PRU00339"/>
    </source>
</evidence>
<evidence type="ECO:0000313" key="3">
    <source>
        <dbReference type="Proteomes" id="UP000324595"/>
    </source>
</evidence>
<dbReference type="PROSITE" id="PS51257">
    <property type="entry name" value="PROKAR_LIPOPROTEIN"/>
    <property type="match status" value="1"/>
</dbReference>
<dbReference type="Pfam" id="PF14559">
    <property type="entry name" value="TPR_19"/>
    <property type="match status" value="1"/>
</dbReference>
<organism evidence="2 3">
    <name type="scientific">Fodinibius salinus</name>
    <dbReference type="NCBI Taxonomy" id="860790"/>
    <lineage>
        <taxon>Bacteria</taxon>
        <taxon>Pseudomonadati</taxon>
        <taxon>Balneolota</taxon>
        <taxon>Balneolia</taxon>
        <taxon>Balneolales</taxon>
        <taxon>Balneolaceae</taxon>
        <taxon>Fodinibius</taxon>
    </lineage>
</organism>
<evidence type="ECO:0000313" key="2">
    <source>
        <dbReference type="EMBL" id="TYP94768.1"/>
    </source>
</evidence>
<dbReference type="EMBL" id="VNHY01000001">
    <property type="protein sequence ID" value="TYP94768.1"/>
    <property type="molecule type" value="Genomic_DNA"/>
</dbReference>
<dbReference type="OrthoDB" id="1523121at2"/>
<dbReference type="InterPro" id="IPR011990">
    <property type="entry name" value="TPR-like_helical_dom_sf"/>
</dbReference>
<proteinExistence type="predicted"/>
<dbReference type="AlphaFoldDB" id="A0A5D3YN56"/>
<dbReference type="Gene3D" id="1.25.40.10">
    <property type="entry name" value="Tetratricopeptide repeat domain"/>
    <property type="match status" value="2"/>
</dbReference>
<feature type="repeat" description="TPR" evidence="1">
    <location>
        <begin position="193"/>
        <end position="226"/>
    </location>
</feature>
<dbReference type="SMART" id="SM00028">
    <property type="entry name" value="TPR"/>
    <property type="match status" value="3"/>
</dbReference>